<dbReference type="Gene3D" id="1.25.40.10">
    <property type="entry name" value="Tetratricopeptide repeat domain"/>
    <property type="match status" value="1"/>
</dbReference>
<protein>
    <submittedName>
        <fullName evidence="1">Uncharacterized protein</fullName>
    </submittedName>
</protein>
<sequence length="36" mass="4029">MSKIDSLVEQGNSLLNEGKFEDALGFFEQALLLDQK</sequence>
<proteinExistence type="predicted"/>
<accession>A0A0F8YAB1</accession>
<gene>
    <name evidence="1" type="ORF">LCGC14_3166030</name>
</gene>
<reference evidence="1" key="1">
    <citation type="journal article" date="2015" name="Nature">
        <title>Complex archaea that bridge the gap between prokaryotes and eukaryotes.</title>
        <authorList>
            <person name="Spang A."/>
            <person name="Saw J.H."/>
            <person name="Jorgensen S.L."/>
            <person name="Zaremba-Niedzwiedzka K."/>
            <person name="Martijn J."/>
            <person name="Lind A.E."/>
            <person name="van Eijk R."/>
            <person name="Schleper C."/>
            <person name="Guy L."/>
            <person name="Ettema T.J."/>
        </authorList>
    </citation>
    <scope>NUCLEOTIDE SEQUENCE</scope>
</reference>
<name>A0A0F8YAB1_9ZZZZ</name>
<comment type="caution">
    <text evidence="1">The sequence shown here is derived from an EMBL/GenBank/DDBJ whole genome shotgun (WGS) entry which is preliminary data.</text>
</comment>
<dbReference type="AlphaFoldDB" id="A0A0F8YAB1"/>
<dbReference type="PROSITE" id="PS50293">
    <property type="entry name" value="TPR_REGION"/>
    <property type="match status" value="1"/>
</dbReference>
<dbReference type="EMBL" id="LAZR01070115">
    <property type="protein sequence ID" value="KKK45106.1"/>
    <property type="molecule type" value="Genomic_DNA"/>
</dbReference>
<feature type="non-terminal residue" evidence="1">
    <location>
        <position position="36"/>
    </location>
</feature>
<organism evidence="1">
    <name type="scientific">marine sediment metagenome</name>
    <dbReference type="NCBI Taxonomy" id="412755"/>
    <lineage>
        <taxon>unclassified sequences</taxon>
        <taxon>metagenomes</taxon>
        <taxon>ecological metagenomes</taxon>
    </lineage>
</organism>
<dbReference type="SUPFAM" id="SSF48452">
    <property type="entry name" value="TPR-like"/>
    <property type="match status" value="1"/>
</dbReference>
<dbReference type="InterPro" id="IPR011990">
    <property type="entry name" value="TPR-like_helical_dom_sf"/>
</dbReference>
<evidence type="ECO:0000313" key="1">
    <source>
        <dbReference type="EMBL" id="KKK45106.1"/>
    </source>
</evidence>